<comment type="caution">
    <text evidence="1">The sequence shown here is derived from an EMBL/GenBank/DDBJ whole genome shotgun (WGS) entry which is preliminary data.</text>
</comment>
<sequence>MRYIETDNEWQLQAAEASRINMNYIQPEDLRRAEKRHIEETTASRDALAATYKKNAIMPGHYARFKIEPIRFLVENFGPVILVGKIVKYVMRYDAKNGLEDLLKAKRMLEMLIEKTKGNEDWWKAPTDAP</sequence>
<protein>
    <submittedName>
        <fullName evidence="1">DUF3310 domain-containing protein</fullName>
    </submittedName>
</protein>
<accession>A0ACC5RG30</accession>
<proteinExistence type="predicted"/>
<dbReference type="EMBL" id="JAENHL010000009">
    <property type="protein sequence ID" value="MBK1871562.1"/>
    <property type="molecule type" value="Genomic_DNA"/>
</dbReference>
<gene>
    <name evidence="1" type="ORF">JHL16_34670</name>
</gene>
<evidence type="ECO:0000313" key="2">
    <source>
        <dbReference type="Proteomes" id="UP000616151"/>
    </source>
</evidence>
<evidence type="ECO:0000313" key="1">
    <source>
        <dbReference type="EMBL" id="MBK1871562.1"/>
    </source>
</evidence>
<name>A0ACC5RG30_9HYPH</name>
<organism evidence="1 2">
    <name type="scientific">Taklimakanibacter albus</name>
    <dbReference type="NCBI Taxonomy" id="2800327"/>
    <lineage>
        <taxon>Bacteria</taxon>
        <taxon>Pseudomonadati</taxon>
        <taxon>Pseudomonadota</taxon>
        <taxon>Alphaproteobacteria</taxon>
        <taxon>Hyphomicrobiales</taxon>
        <taxon>Aestuariivirgaceae</taxon>
        <taxon>Taklimakanibacter</taxon>
    </lineage>
</organism>
<keyword evidence="2" id="KW-1185">Reference proteome</keyword>
<reference evidence="1" key="1">
    <citation type="submission" date="2021-01" db="EMBL/GenBank/DDBJ databases">
        <authorList>
            <person name="Sun Q."/>
        </authorList>
    </citation>
    <scope>NUCLEOTIDE SEQUENCE</scope>
    <source>
        <strain evidence="1">YIM B02566</strain>
    </source>
</reference>
<dbReference type="Proteomes" id="UP000616151">
    <property type="component" value="Unassembled WGS sequence"/>
</dbReference>